<dbReference type="OrthoDB" id="1702020at2759"/>
<proteinExistence type="predicted"/>
<feature type="signal peptide" evidence="2">
    <location>
        <begin position="1"/>
        <end position="23"/>
    </location>
</feature>
<accession>A0A8S0QCX2</accession>
<reference evidence="3 4" key="1">
    <citation type="submission" date="2019-12" db="EMBL/GenBank/DDBJ databases">
        <authorList>
            <person name="Alioto T."/>
            <person name="Alioto T."/>
            <person name="Gomez Garrido J."/>
        </authorList>
    </citation>
    <scope>NUCLEOTIDE SEQUENCE [LARGE SCALE GENOMIC DNA]</scope>
</reference>
<comment type="caution">
    <text evidence="3">The sequence shown here is derived from an EMBL/GenBank/DDBJ whole genome shotgun (WGS) entry which is preliminary data.</text>
</comment>
<dbReference type="PANTHER" id="PTHR36726:SF5">
    <property type="entry name" value="CLAVATA3_ESR (CLE) GENE FAMILY MEMBER MTCLE11"/>
    <property type="match status" value="1"/>
</dbReference>
<feature type="region of interest" description="Disordered" evidence="1">
    <location>
        <begin position="71"/>
        <end position="95"/>
    </location>
</feature>
<gene>
    <name evidence="3" type="ORF">OLEA9_A062990</name>
</gene>
<evidence type="ECO:0000256" key="1">
    <source>
        <dbReference type="SAM" id="MobiDB-lite"/>
    </source>
</evidence>
<feature type="compositionally biased region" description="Basic and acidic residues" evidence="1">
    <location>
        <begin position="77"/>
        <end position="95"/>
    </location>
</feature>
<sequence>MSFSASKLTILVIFCIGFFSIQPERVSCLRSIDLALRWGPGEMLVLRSSRVLKDVALQDLSIPLDIAPSPGMAYDPNKSEKRSVGRGSDPIHNRC</sequence>
<keyword evidence="4" id="KW-1185">Reference proteome</keyword>
<dbReference type="Proteomes" id="UP000594638">
    <property type="component" value="Unassembled WGS sequence"/>
</dbReference>
<dbReference type="AlphaFoldDB" id="A0A8S0QCX2"/>
<evidence type="ECO:0000313" key="4">
    <source>
        <dbReference type="Proteomes" id="UP000594638"/>
    </source>
</evidence>
<evidence type="ECO:0000256" key="2">
    <source>
        <dbReference type="SAM" id="SignalP"/>
    </source>
</evidence>
<keyword evidence="2" id="KW-0732">Signal</keyword>
<dbReference type="EMBL" id="CACTIH010001808">
    <property type="protein sequence ID" value="CAA2963210.1"/>
    <property type="molecule type" value="Genomic_DNA"/>
</dbReference>
<dbReference type="Gramene" id="OE9A062990T1">
    <property type="protein sequence ID" value="OE9A062990C1"/>
    <property type="gene ID" value="OE9A062990"/>
</dbReference>
<dbReference type="InterPro" id="IPR038821">
    <property type="entry name" value="CLE45-like"/>
</dbReference>
<name>A0A8S0QCX2_OLEEU</name>
<dbReference type="PANTHER" id="PTHR36726">
    <property type="entry name" value="CLAVATA3/ESR (CLE)-RELATED PROTEIN 45"/>
    <property type="match status" value="1"/>
</dbReference>
<evidence type="ECO:0000313" key="3">
    <source>
        <dbReference type="EMBL" id="CAA2963210.1"/>
    </source>
</evidence>
<organism evidence="3 4">
    <name type="scientific">Olea europaea subsp. europaea</name>
    <dbReference type="NCBI Taxonomy" id="158383"/>
    <lineage>
        <taxon>Eukaryota</taxon>
        <taxon>Viridiplantae</taxon>
        <taxon>Streptophyta</taxon>
        <taxon>Embryophyta</taxon>
        <taxon>Tracheophyta</taxon>
        <taxon>Spermatophyta</taxon>
        <taxon>Magnoliopsida</taxon>
        <taxon>eudicotyledons</taxon>
        <taxon>Gunneridae</taxon>
        <taxon>Pentapetalae</taxon>
        <taxon>asterids</taxon>
        <taxon>lamiids</taxon>
        <taxon>Lamiales</taxon>
        <taxon>Oleaceae</taxon>
        <taxon>Oleeae</taxon>
        <taxon>Olea</taxon>
    </lineage>
</organism>
<feature type="chain" id="PRO_5035893923" evidence="2">
    <location>
        <begin position="24"/>
        <end position="95"/>
    </location>
</feature>
<protein>
    <submittedName>
        <fullName evidence="3">Uncharacterized protein</fullName>
    </submittedName>
</protein>